<comment type="caution">
    <text evidence="5">The sequence shown here is derived from an EMBL/GenBank/DDBJ whole genome shotgun (WGS) entry which is preliminary data.</text>
</comment>
<name>A0A0L7LF59_OPEBR</name>
<keyword evidence="4" id="KW-0812">Transmembrane</keyword>
<accession>A0A0L7LF59</accession>
<dbReference type="SUPFAM" id="SSF53756">
    <property type="entry name" value="UDP-Glycosyltransferase/glycogen phosphorylase"/>
    <property type="match status" value="3"/>
</dbReference>
<feature type="transmembrane region" description="Helical" evidence="4">
    <location>
        <begin position="1241"/>
        <end position="1263"/>
    </location>
</feature>
<comment type="similarity">
    <text evidence="1">Belongs to the UDP-glycosyltransferase family.</text>
</comment>
<reference evidence="5 6" key="1">
    <citation type="journal article" date="2015" name="Genome Biol. Evol.">
        <title>The genome of winter moth (Operophtera brumata) provides a genomic perspective on sexual dimorphism and phenology.</title>
        <authorList>
            <person name="Derks M.F."/>
            <person name="Smit S."/>
            <person name="Salis L."/>
            <person name="Schijlen E."/>
            <person name="Bossers A."/>
            <person name="Mateman C."/>
            <person name="Pijl A.S."/>
            <person name="de Ridder D."/>
            <person name="Groenen M.A."/>
            <person name="Visser M.E."/>
            <person name="Megens H.J."/>
        </authorList>
    </citation>
    <scope>NUCLEOTIDE SEQUENCE [LARGE SCALE GENOMIC DNA]</scope>
    <source>
        <strain evidence="5">WM2013NL</strain>
        <tissue evidence="5">Head and thorax</tissue>
    </source>
</reference>
<dbReference type="PANTHER" id="PTHR48043">
    <property type="entry name" value="EG:EG0003.4 PROTEIN-RELATED"/>
    <property type="match status" value="1"/>
</dbReference>
<organism evidence="5 6">
    <name type="scientific">Operophtera brumata</name>
    <name type="common">Winter moth</name>
    <name type="synonym">Phalaena brumata</name>
    <dbReference type="NCBI Taxonomy" id="104452"/>
    <lineage>
        <taxon>Eukaryota</taxon>
        <taxon>Metazoa</taxon>
        <taxon>Ecdysozoa</taxon>
        <taxon>Arthropoda</taxon>
        <taxon>Hexapoda</taxon>
        <taxon>Insecta</taxon>
        <taxon>Pterygota</taxon>
        <taxon>Neoptera</taxon>
        <taxon>Endopterygota</taxon>
        <taxon>Lepidoptera</taxon>
        <taxon>Glossata</taxon>
        <taxon>Ditrysia</taxon>
        <taxon>Geometroidea</taxon>
        <taxon>Geometridae</taxon>
        <taxon>Larentiinae</taxon>
        <taxon>Operophtera</taxon>
    </lineage>
</organism>
<sequence>MSILLVAIQFNFNVAFPKTKASKPIFKKWTTKGILVSKSNLEKLELGRISSNEEILPTCLSVVSEAARILTVVPTPSISHQVVFRPLTQELAKRGHDVTIITTDPVFPKGQTPENLTEIDLHDMSYKVWRDTIFSSEITSGKSDDMFQQMRTFFPLMSKIFEKQMEHPDVKKIISNETQYDLLIIEAWVRPAMLFTHVFKNVPVILVSSLGGLGSIYDVIGAPSRPPLLYSTPLRQRIANLTLWDKVVELYNHYVFESIISNHDVADDKLIKRILGPDTPTIRELDENVHMLFLNVHPMWEMNRPVPPGVVYMGGIHQKPSKELPKELKHYLDSSKHGVIYISYGTNVSPSHLPPEKIQTLVKAFSQLPYDVLWKWDKDELPGQSKNIRISKWLPQSDLLKHPKVKLFITQGGLQSTDEAITASVPLIGMPMLGDQWYNVEQYVLHKVGIRVDMDSLTEETFNMERLRSVMHDQPQSALERAVWWTEHVLRHGGGRHLRAPAANMSWAEYLDVELLAVLALGALSIVASTIVLLYVAVSFVKNNLLSEKLKQICFSIISEAARILAVVPTPSISHQVVFRPLTQELARRGHDVTIITTDPVFPKGQTPENLTEIDLHDMSYKVSRDTIFSSEITTGKSDDTFQQMRTILSMMSKIFEKQMEYPEVKKILTNETQYDLLILEAWVRPALLFTHVFKNVPVILMSSLGDFGIVYDVLGAPSRPPLLYSTPLRQRIANLTLWDKVVELYSHYVFESIIRNHAVIDDKLIKSILGPDTPTLKELDKNVHMLFLNVHPMWNLNRPVPPSVVYLGGIHQKPSKEIPKQTKMQRFGYIVACLSVVSEAARILTVVPTPSISHQVVFRPLTQELAKRGHDVTIITTDPVFPKGQIPKNLTEIDIHDMSYKVWRDTIFSSEITSGKSGDMFQQMKMFLPLMSKIFEKQMEHPEVKKIISNRMQYDLLIIEAWVRPALLFTHVFKNVPVILMSSLGGSNNIYDVLGALSRPSLLYSTPLRQRIANLTLWDKVVELYNHYVFESIFRNHDVADDKLIKRILGPDTPTIRELDENVHMLFLNVHPMWEMNRPVPPGVVYMGGIHQKPSKEIPKLPYDVLWKWDEDELPGQSKNIRISKWLPQSDLLNHPKVKLFITQGGLQSTDEAITAGVPLIGMPMLGDQWYNVEQYVIHKIGLRVDLDSLTEETFVNAINTTALERAVWWTEHVLRHGGARHLRAPAANMSWAEYLDVELLAVLALGTLSIVASIIVALYVASKYIKVYKNTKEAIK</sequence>
<gene>
    <name evidence="5" type="ORF">OBRU01_09570</name>
</gene>
<dbReference type="Proteomes" id="UP000037510">
    <property type="component" value="Unassembled WGS sequence"/>
</dbReference>
<dbReference type="STRING" id="104452.A0A0L7LF59"/>
<protein>
    <submittedName>
        <fullName evidence="5">UDP-glycosyltransferase UGT33D8</fullName>
    </submittedName>
</protein>
<keyword evidence="4" id="KW-1133">Transmembrane helix</keyword>
<dbReference type="GO" id="GO:0008194">
    <property type="term" value="F:UDP-glycosyltransferase activity"/>
    <property type="evidence" value="ECO:0007669"/>
    <property type="project" value="InterPro"/>
</dbReference>
<evidence type="ECO:0000256" key="1">
    <source>
        <dbReference type="ARBA" id="ARBA00009995"/>
    </source>
</evidence>
<evidence type="ECO:0000256" key="4">
    <source>
        <dbReference type="SAM" id="Phobius"/>
    </source>
</evidence>
<dbReference type="AlphaFoldDB" id="A0A0L7LF59"/>
<dbReference type="InterPro" id="IPR050271">
    <property type="entry name" value="UDP-glycosyltransferase"/>
</dbReference>
<keyword evidence="2" id="KW-0328">Glycosyltransferase</keyword>
<proteinExistence type="inferred from homology"/>
<evidence type="ECO:0000256" key="2">
    <source>
        <dbReference type="ARBA" id="ARBA00022676"/>
    </source>
</evidence>
<evidence type="ECO:0000313" key="5">
    <source>
        <dbReference type="EMBL" id="KOB74102.1"/>
    </source>
</evidence>
<keyword evidence="3 5" id="KW-0808">Transferase</keyword>
<dbReference type="Gene3D" id="3.40.50.2000">
    <property type="entry name" value="Glycogen Phosphorylase B"/>
    <property type="match status" value="5"/>
</dbReference>
<dbReference type="InterPro" id="IPR002213">
    <property type="entry name" value="UDP_glucos_trans"/>
</dbReference>
<dbReference type="InterPro" id="IPR035595">
    <property type="entry name" value="UDP_glycos_trans_CS"/>
</dbReference>
<dbReference type="EMBL" id="JTDY01001352">
    <property type="protein sequence ID" value="KOB74102.1"/>
    <property type="molecule type" value="Genomic_DNA"/>
</dbReference>
<evidence type="ECO:0000313" key="6">
    <source>
        <dbReference type="Proteomes" id="UP000037510"/>
    </source>
</evidence>
<dbReference type="Pfam" id="PF00201">
    <property type="entry name" value="UDPGT"/>
    <property type="match status" value="3"/>
</dbReference>
<dbReference type="CDD" id="cd03784">
    <property type="entry name" value="GT1_Gtf-like"/>
    <property type="match status" value="2"/>
</dbReference>
<keyword evidence="4" id="KW-0472">Membrane</keyword>
<dbReference type="PANTHER" id="PTHR48043:SF159">
    <property type="entry name" value="EG:EG0003.4 PROTEIN-RELATED"/>
    <property type="match status" value="1"/>
</dbReference>
<dbReference type="PROSITE" id="PS00375">
    <property type="entry name" value="UDPGT"/>
    <property type="match status" value="2"/>
</dbReference>
<keyword evidence="6" id="KW-1185">Reference proteome</keyword>
<dbReference type="FunFam" id="3.40.50.2000:FF:000050">
    <property type="entry name" value="UDP-glucuronosyltransferase"/>
    <property type="match status" value="1"/>
</dbReference>
<evidence type="ECO:0000256" key="3">
    <source>
        <dbReference type="ARBA" id="ARBA00022679"/>
    </source>
</evidence>